<name>A0A6M0K6U3_9GAMM</name>
<keyword evidence="3" id="KW-1185">Reference proteome</keyword>
<feature type="chain" id="PRO_5026983861" evidence="1">
    <location>
        <begin position="23"/>
        <end position="118"/>
    </location>
</feature>
<dbReference type="AlphaFoldDB" id="A0A6M0K6U3"/>
<dbReference type="RefSeq" id="WP_164456517.1">
    <property type="nucleotide sequence ID" value="NZ_JAAIJQ010000169.1"/>
</dbReference>
<proteinExistence type="predicted"/>
<accession>A0A6M0K6U3</accession>
<dbReference type="Proteomes" id="UP000483379">
    <property type="component" value="Unassembled WGS sequence"/>
</dbReference>
<reference evidence="2 3" key="1">
    <citation type="submission" date="2020-02" db="EMBL/GenBank/DDBJ databases">
        <title>Genome sequences of Thiorhodococcus mannitoliphagus and Thiorhodococcus minor, purple sulfur photosynthetic bacteria in the gammaproteobacterial family, Chromatiaceae.</title>
        <authorList>
            <person name="Aviles F.A."/>
            <person name="Meyer T.E."/>
            <person name="Kyndt J.A."/>
        </authorList>
    </citation>
    <scope>NUCLEOTIDE SEQUENCE [LARGE SCALE GENOMIC DNA]</scope>
    <source>
        <strain evidence="2 3">DSM 11518</strain>
    </source>
</reference>
<feature type="signal peptide" evidence="1">
    <location>
        <begin position="1"/>
        <end position="22"/>
    </location>
</feature>
<evidence type="ECO:0000313" key="2">
    <source>
        <dbReference type="EMBL" id="NEV65189.1"/>
    </source>
</evidence>
<sequence length="118" mass="12914">MSTHRDLLIILIIFALPGLALAQPGDGYDQDGFAPQPVRSATCIVEGTFSCAEYVYTYSVRGLSCTEDCLAISNLNTCQLNNRCNWDPASGCFTKDVCVEISDLNTCRRWETHPICGG</sequence>
<dbReference type="EMBL" id="JAAIJQ010000169">
    <property type="protein sequence ID" value="NEV65189.1"/>
    <property type="molecule type" value="Genomic_DNA"/>
</dbReference>
<gene>
    <name evidence="2" type="ORF">G3446_25710</name>
</gene>
<protein>
    <submittedName>
        <fullName evidence="2">Uncharacterized protein</fullName>
    </submittedName>
</protein>
<organism evidence="2 3">
    <name type="scientific">Thiorhodococcus minor</name>
    <dbReference type="NCBI Taxonomy" id="57489"/>
    <lineage>
        <taxon>Bacteria</taxon>
        <taxon>Pseudomonadati</taxon>
        <taxon>Pseudomonadota</taxon>
        <taxon>Gammaproteobacteria</taxon>
        <taxon>Chromatiales</taxon>
        <taxon>Chromatiaceae</taxon>
        <taxon>Thiorhodococcus</taxon>
    </lineage>
</organism>
<evidence type="ECO:0000256" key="1">
    <source>
        <dbReference type="SAM" id="SignalP"/>
    </source>
</evidence>
<keyword evidence="1" id="KW-0732">Signal</keyword>
<comment type="caution">
    <text evidence="2">The sequence shown here is derived from an EMBL/GenBank/DDBJ whole genome shotgun (WGS) entry which is preliminary data.</text>
</comment>
<evidence type="ECO:0000313" key="3">
    <source>
        <dbReference type="Proteomes" id="UP000483379"/>
    </source>
</evidence>